<evidence type="ECO:0000256" key="9">
    <source>
        <dbReference type="PIRNR" id="PIRNR006230"/>
    </source>
</evidence>
<keyword evidence="2 9" id="KW-0547">Nucleotide-binding</keyword>
<dbReference type="EMBL" id="JAVRJZ010000003">
    <property type="protein sequence ID" value="KAK2725296.1"/>
    <property type="molecule type" value="Genomic_DNA"/>
</dbReference>
<dbReference type="FunFam" id="3.40.50.300:FF:000876">
    <property type="entry name" value="Mitochondrial GTPase 1"/>
    <property type="match status" value="1"/>
</dbReference>
<comment type="subcellular location">
    <subcellularLocation>
        <location evidence="1">Mitochondrion inner membrane</location>
        <topology evidence="1">Peripheral membrane protein</topology>
        <orientation evidence="1">Matrix side</orientation>
    </subcellularLocation>
</comment>
<evidence type="ECO:0000259" key="11">
    <source>
        <dbReference type="PROSITE" id="PS51721"/>
    </source>
</evidence>
<evidence type="ECO:0000313" key="12">
    <source>
        <dbReference type="EMBL" id="KAK2725296.1"/>
    </source>
</evidence>
<dbReference type="Gene3D" id="1.10.1580.10">
    <property type="match status" value="1"/>
</dbReference>
<dbReference type="AlphaFoldDB" id="A0AA88IK93"/>
<dbReference type="InterPro" id="IPR027417">
    <property type="entry name" value="P-loop_NTPase"/>
</dbReference>
<dbReference type="FunFam" id="1.10.1580.10:FF:000004">
    <property type="entry name" value="Mitochondrial GTPase 1"/>
    <property type="match status" value="1"/>
</dbReference>
<proteinExistence type="inferred from homology"/>
<comment type="function">
    <text evidence="8 9">Plays a role in the regulation of the mitochondrial ribosome assembly and of translational activity. Displays mitochondrial GTPase activity.</text>
</comment>
<evidence type="ECO:0000313" key="13">
    <source>
        <dbReference type="Proteomes" id="UP001187531"/>
    </source>
</evidence>
<dbReference type="GO" id="GO:0003924">
    <property type="term" value="F:GTPase activity"/>
    <property type="evidence" value="ECO:0007669"/>
    <property type="project" value="TreeGrafter"/>
</dbReference>
<dbReference type="PROSITE" id="PS51721">
    <property type="entry name" value="G_CP"/>
    <property type="match status" value="1"/>
</dbReference>
<dbReference type="InterPro" id="IPR016478">
    <property type="entry name" value="GTPase_MTG1"/>
</dbReference>
<keyword evidence="7" id="KW-0472">Membrane</keyword>
<dbReference type="PRINTS" id="PR00326">
    <property type="entry name" value="GTP1OBG"/>
</dbReference>
<evidence type="ECO:0000256" key="1">
    <source>
        <dbReference type="ARBA" id="ARBA00004443"/>
    </source>
</evidence>
<gene>
    <name evidence="12" type="ORF">QYM36_001673</name>
</gene>
<dbReference type="Gene3D" id="3.40.50.300">
    <property type="entry name" value="P-loop containing nucleotide triphosphate hydrolases"/>
    <property type="match status" value="1"/>
</dbReference>
<organism evidence="12 13">
    <name type="scientific">Artemia franciscana</name>
    <name type="common">Brine shrimp</name>
    <name type="synonym">Artemia sanfranciscana</name>
    <dbReference type="NCBI Taxonomy" id="6661"/>
    <lineage>
        <taxon>Eukaryota</taxon>
        <taxon>Metazoa</taxon>
        <taxon>Ecdysozoa</taxon>
        <taxon>Arthropoda</taxon>
        <taxon>Crustacea</taxon>
        <taxon>Branchiopoda</taxon>
        <taxon>Anostraca</taxon>
        <taxon>Artemiidae</taxon>
        <taxon>Artemia</taxon>
    </lineage>
</organism>
<dbReference type="InterPro" id="IPR006073">
    <property type="entry name" value="GTP-bd"/>
</dbReference>
<keyword evidence="5 9" id="KW-0496">Mitochondrion</keyword>
<dbReference type="PIRSF" id="PIRSF006230">
    <property type="entry name" value="MG442"/>
    <property type="match status" value="1"/>
</dbReference>
<feature type="binding site" evidence="10">
    <location>
        <begin position="149"/>
        <end position="154"/>
    </location>
    <ligand>
        <name>GTP</name>
        <dbReference type="ChEBI" id="CHEBI:37565"/>
    </ligand>
</feature>
<evidence type="ECO:0000256" key="10">
    <source>
        <dbReference type="PIRSR" id="PIRSR006230-1"/>
    </source>
</evidence>
<keyword evidence="4" id="KW-0809">Transit peptide</keyword>
<protein>
    <recommendedName>
        <fullName evidence="9">Mitochondrial GTPase 1</fullName>
    </recommendedName>
</protein>
<dbReference type="GO" id="GO:0005743">
    <property type="term" value="C:mitochondrial inner membrane"/>
    <property type="evidence" value="ECO:0007669"/>
    <property type="project" value="UniProtKB-SubCell"/>
</dbReference>
<dbReference type="PANTHER" id="PTHR45782">
    <property type="entry name" value="MITOCHONDRIAL RIBOSOME-ASSOCIATED GTPASE 1"/>
    <property type="match status" value="1"/>
</dbReference>
<evidence type="ECO:0000256" key="2">
    <source>
        <dbReference type="ARBA" id="ARBA00022741"/>
    </source>
</evidence>
<sequence>MAIKLARKSFILPSKELTHWFPGHMSKGMKQMEAKMSKVDCVIEVHDSRIPLTGRNPLLRDVITKNKPHILVLNKMDLITAEDRRNAHQKLLNERVADEIIFTYCKNEQSPGIRKILPTLQKLLKRKLSISVETGRTSDINLMIVGIPNVGKSSLINMLRAKHLSKGNAAPVGAVAGITRSLQEKVKICENPKIYLLDTPGIMIPAIKDAETGMKLAACATLKDHLVGPELIADYILYWMNKEGIYSYVDAFQLPTPSDDITEVLTRIAISQSKFLSIRQGNGEKRSYPNFKHAAEQFIKAFRTGQFGKLMLDSDLM</sequence>
<feature type="domain" description="CP-type G" evidence="11">
    <location>
        <begin position="29"/>
        <end position="205"/>
    </location>
</feature>
<feature type="binding site" evidence="10">
    <location>
        <position position="201"/>
    </location>
    <ligand>
        <name>GTP</name>
        <dbReference type="ChEBI" id="CHEBI:37565"/>
    </ligand>
</feature>
<dbReference type="GO" id="GO:0005525">
    <property type="term" value="F:GTP binding"/>
    <property type="evidence" value="ECO:0007669"/>
    <property type="project" value="UniProtKB-KW"/>
</dbReference>
<dbReference type="CDD" id="cd01856">
    <property type="entry name" value="YlqF"/>
    <property type="match status" value="1"/>
</dbReference>
<dbReference type="GO" id="GO:0032543">
    <property type="term" value="P:mitochondrial translation"/>
    <property type="evidence" value="ECO:0007669"/>
    <property type="project" value="TreeGrafter"/>
</dbReference>
<keyword evidence="3" id="KW-0999">Mitochondrion inner membrane</keyword>
<dbReference type="Proteomes" id="UP001187531">
    <property type="component" value="Unassembled WGS sequence"/>
</dbReference>
<comment type="similarity">
    <text evidence="9">Belongs to the TRAFAC class YlqF/YawG GTPase family. MTG1 subfamily.</text>
</comment>
<keyword evidence="13" id="KW-1185">Reference proteome</keyword>
<evidence type="ECO:0000256" key="4">
    <source>
        <dbReference type="ARBA" id="ARBA00022946"/>
    </source>
</evidence>
<evidence type="ECO:0000256" key="3">
    <source>
        <dbReference type="ARBA" id="ARBA00022792"/>
    </source>
</evidence>
<evidence type="ECO:0000256" key="6">
    <source>
        <dbReference type="ARBA" id="ARBA00023134"/>
    </source>
</evidence>
<dbReference type="InterPro" id="IPR030378">
    <property type="entry name" value="G_CP_dom"/>
</dbReference>
<name>A0AA88IK93_ARTSF</name>
<dbReference type="Pfam" id="PF01926">
    <property type="entry name" value="MMR_HSR1"/>
    <property type="match status" value="1"/>
</dbReference>
<accession>A0AA88IK93</accession>
<feature type="binding site" evidence="10">
    <location>
        <begin position="74"/>
        <end position="77"/>
    </location>
    <ligand>
        <name>GTP</name>
        <dbReference type="ChEBI" id="CHEBI:37565"/>
    </ligand>
</feature>
<keyword evidence="6 9" id="KW-0342">GTP-binding</keyword>
<evidence type="ECO:0000256" key="5">
    <source>
        <dbReference type="ARBA" id="ARBA00023128"/>
    </source>
</evidence>
<dbReference type="PANTHER" id="PTHR45782:SF4">
    <property type="entry name" value="MITOCHONDRIAL RIBOSOME-ASSOCIATED GTPASE 1"/>
    <property type="match status" value="1"/>
</dbReference>
<evidence type="ECO:0000256" key="7">
    <source>
        <dbReference type="ARBA" id="ARBA00023136"/>
    </source>
</evidence>
<dbReference type="SUPFAM" id="SSF52540">
    <property type="entry name" value="P-loop containing nucleoside triphosphate hydrolases"/>
    <property type="match status" value="1"/>
</dbReference>
<reference evidence="12" key="1">
    <citation type="submission" date="2023-07" db="EMBL/GenBank/DDBJ databases">
        <title>Chromosome-level genome assembly of Artemia franciscana.</title>
        <authorList>
            <person name="Jo E."/>
        </authorList>
    </citation>
    <scope>NUCLEOTIDE SEQUENCE</scope>
    <source>
        <tissue evidence="12">Whole body</tissue>
    </source>
</reference>
<comment type="caution">
    <text evidence="12">The sequence shown here is derived from an EMBL/GenBank/DDBJ whole genome shotgun (WGS) entry which is preliminary data.</text>
</comment>
<evidence type="ECO:0000256" key="8">
    <source>
        <dbReference type="ARBA" id="ARBA00045284"/>
    </source>
</evidence>
<dbReference type="InterPro" id="IPR023179">
    <property type="entry name" value="GTP-bd_ortho_bundle_sf"/>
</dbReference>